<reference evidence="2 3" key="1">
    <citation type="submission" date="2018-05" db="EMBL/GenBank/DDBJ databases">
        <title>Genome sequencing and assembly of the regulated plant pathogen Lachnellula willkommii and related sister species for the development of diagnostic species identification markers.</title>
        <authorList>
            <person name="Giroux E."/>
            <person name="Bilodeau G."/>
        </authorList>
    </citation>
    <scope>NUCLEOTIDE SEQUENCE [LARGE SCALE GENOMIC DNA]</scope>
    <source>
        <strain evidence="2 3">CBS 185.66</strain>
    </source>
</reference>
<evidence type="ECO:0000313" key="2">
    <source>
        <dbReference type="EMBL" id="TVY27216.1"/>
    </source>
</evidence>
<evidence type="ECO:0000259" key="1">
    <source>
        <dbReference type="PROSITE" id="PS50011"/>
    </source>
</evidence>
<proteinExistence type="predicted"/>
<dbReference type="PANTHER" id="PTHR10622:SF13">
    <property type="entry name" value="NACHT DOMAIN-CONTAINING PROTEIN"/>
    <property type="match status" value="1"/>
</dbReference>
<protein>
    <submittedName>
        <fullName evidence="2">Vegetative incompatibility protein HET-E-1</fullName>
    </submittedName>
</protein>
<dbReference type="GO" id="GO:0004672">
    <property type="term" value="F:protein kinase activity"/>
    <property type="evidence" value="ECO:0007669"/>
    <property type="project" value="InterPro"/>
</dbReference>
<dbReference type="Gene3D" id="1.10.510.10">
    <property type="entry name" value="Transferase(Phosphotransferase) domain 1"/>
    <property type="match status" value="1"/>
</dbReference>
<name>A0A8H8R3Z7_9HELO</name>
<keyword evidence="3" id="KW-1185">Reference proteome</keyword>
<dbReference type="InterPro" id="IPR000719">
    <property type="entry name" value="Prot_kinase_dom"/>
</dbReference>
<feature type="domain" description="Protein kinase" evidence="1">
    <location>
        <begin position="315"/>
        <end position="614"/>
    </location>
</feature>
<dbReference type="GO" id="GO:0005524">
    <property type="term" value="F:ATP binding"/>
    <property type="evidence" value="ECO:0007669"/>
    <property type="project" value="InterPro"/>
</dbReference>
<dbReference type="OrthoDB" id="5417015at2759"/>
<organism evidence="2 3">
    <name type="scientific">Lachnellula hyalina</name>
    <dbReference type="NCBI Taxonomy" id="1316788"/>
    <lineage>
        <taxon>Eukaryota</taxon>
        <taxon>Fungi</taxon>
        <taxon>Dikarya</taxon>
        <taxon>Ascomycota</taxon>
        <taxon>Pezizomycotina</taxon>
        <taxon>Leotiomycetes</taxon>
        <taxon>Helotiales</taxon>
        <taxon>Lachnaceae</taxon>
        <taxon>Lachnellula</taxon>
    </lineage>
</organism>
<dbReference type="PROSITE" id="PS50011">
    <property type="entry name" value="PROTEIN_KINASE_DOM"/>
    <property type="match status" value="1"/>
</dbReference>
<dbReference type="Pfam" id="PF06985">
    <property type="entry name" value="HET"/>
    <property type="match status" value="1"/>
</dbReference>
<gene>
    <name evidence="2" type="primary">HET-E1_3</name>
    <name evidence="2" type="ORF">LHYA1_G004233</name>
</gene>
<accession>A0A8H8R3Z7</accession>
<comment type="caution">
    <text evidence="2">The sequence shown here is derived from an EMBL/GenBank/DDBJ whole genome shotgun (WGS) entry which is preliminary data.</text>
</comment>
<dbReference type="Proteomes" id="UP000431533">
    <property type="component" value="Unassembled WGS sequence"/>
</dbReference>
<dbReference type="RefSeq" id="XP_031006004.1">
    <property type="nucleotide sequence ID" value="XM_031149195.1"/>
</dbReference>
<dbReference type="AlphaFoldDB" id="A0A8H8R3Z7"/>
<dbReference type="GeneID" id="41984431"/>
<dbReference type="InterPro" id="IPR010730">
    <property type="entry name" value="HET"/>
</dbReference>
<dbReference type="InterPro" id="IPR011009">
    <property type="entry name" value="Kinase-like_dom_sf"/>
</dbReference>
<dbReference type="SUPFAM" id="SSF56112">
    <property type="entry name" value="Protein kinase-like (PK-like)"/>
    <property type="match status" value="1"/>
</dbReference>
<evidence type="ECO:0000313" key="3">
    <source>
        <dbReference type="Proteomes" id="UP000431533"/>
    </source>
</evidence>
<sequence>MRILKLAEEQHKAGYSKIDFCKKQASIEKLAYIWIDTCCINRKSEPELSEAINSMFRWYKNATRCYVYLSDVYTSHEERDTPLGGKEWEALFTQSRWFSRGWTLQELIAPEHVDFFARDGTYFGNKLTLEIAISNVAGISLDVLRGRPLAECTIEERMTWAKARTTKREEDHVYSLFGIFDVTMPLSAMQMVQARLATSLIIRSNSLGLQGSSAMPATYQSILNHEEGPKVLMNAIGIGTESGGTDRPGLLRTLLLKLTQLLSAFVTPLGYFEALSSFRPEIITNHPDVGDDTEINIRFDKKSNATGGDSEPKATSQLRMLDTGIIDNTWNLTEVLHHQNVRMIPETDLITAYVHTTYLVANLDNRWVLYQTMTAGKLGTDRLCRAVQASVALRGASNVAQLVSIIVDSEKKLKGVLVELPSKGPMFRLMDAHKFKRKPIPWPIRQKWAKQIVRGLAAYHERGHVVAGMRTYNWCVCIDDCDNAMIIGLGNGNHTAVHRYGGLLPPEYRTEAFKKGDGQVGPDFDIFQLGLLLWHLYRDQHQQGARTFCSLAGCNNAELATCDEHGDPIALPKAAVDVPAYLDLIIALCRQKDPHKRPAAWELLQMFPEDEEIFRQIDLLNEDESFIPGYDSTITANARLTRLEVIRDIYGNSCVCVSVAEFKYVKQELE</sequence>
<dbReference type="EMBL" id="QGMH01000052">
    <property type="protein sequence ID" value="TVY27216.1"/>
    <property type="molecule type" value="Genomic_DNA"/>
</dbReference>
<dbReference type="PANTHER" id="PTHR10622">
    <property type="entry name" value="HET DOMAIN-CONTAINING PROTEIN"/>
    <property type="match status" value="1"/>
</dbReference>